<dbReference type="EMBL" id="JACSIT010000067">
    <property type="protein sequence ID" value="MBC6993505.1"/>
    <property type="molecule type" value="Genomic_DNA"/>
</dbReference>
<name>A0A923T6J9_9BACT</name>
<dbReference type="Proteomes" id="UP000650081">
    <property type="component" value="Unassembled WGS sequence"/>
</dbReference>
<comment type="caution">
    <text evidence="1">The sequence shown here is derived from an EMBL/GenBank/DDBJ whole genome shotgun (WGS) entry which is preliminary data.</text>
</comment>
<sequence>MEEDNKFKPVDITKIGPMWQLEGDIIWWPVKSRPLVGFEIKDIEGTEQFFQSIHNAANSWWESFPNCCDTHKKFNSLPNFDKEEYNFVKDQIYNSVRYFIHCLETNIDKEDWFQRITEYYDYLNWNFGSPRWGSHLFDNSITNFIDWAKFDHIEFTDEMKLSLLEHISPGRLEIENRKKKNGDIGELYQIFEKWLNSMPSIGEISKIKERLTGKLPMNLFITNTTPNRYSGIAISNVKSNDQLVLDLESYSKTLLLAVETTIKNKFLEDNQAVIQLINEKLRIRQVKLFKSNSNINQAAEKLVSEWLNMWIDYFLEFKSVDTDGKLNELIRDTNTFMHRYIEIFDVLDSKIAELKCVVTDFMESVDQHIKDALQLSTEEIINDPKIGSLSEGELTKILKAITTKLETAGNNKTTNVINATNKSTIAVKHKLKLSIPLFLFTKYEGEIELGNNQHLPKNLKELKSLLFKNKENTDGNKP</sequence>
<gene>
    <name evidence="1" type="ORF">H9S92_04995</name>
</gene>
<proteinExistence type="predicted"/>
<accession>A0A923T6J9</accession>
<dbReference type="RefSeq" id="WP_187465609.1">
    <property type="nucleotide sequence ID" value="NZ_JACSIT010000067.1"/>
</dbReference>
<keyword evidence="2" id="KW-1185">Reference proteome</keyword>
<evidence type="ECO:0000313" key="2">
    <source>
        <dbReference type="Proteomes" id="UP000650081"/>
    </source>
</evidence>
<organism evidence="1 2">
    <name type="scientific">Neolewinella lacunae</name>
    <dbReference type="NCBI Taxonomy" id="1517758"/>
    <lineage>
        <taxon>Bacteria</taxon>
        <taxon>Pseudomonadati</taxon>
        <taxon>Bacteroidota</taxon>
        <taxon>Saprospiria</taxon>
        <taxon>Saprospirales</taxon>
        <taxon>Lewinellaceae</taxon>
        <taxon>Neolewinella</taxon>
    </lineage>
</organism>
<reference evidence="1" key="1">
    <citation type="submission" date="2020-08" db="EMBL/GenBank/DDBJ databases">
        <title>Lewinella bacteria from marine environments.</title>
        <authorList>
            <person name="Zhong Y."/>
        </authorList>
    </citation>
    <scope>NUCLEOTIDE SEQUENCE</scope>
    <source>
        <strain evidence="1">KCTC 42187</strain>
    </source>
</reference>
<protein>
    <submittedName>
        <fullName evidence="1">Uncharacterized protein</fullName>
    </submittedName>
</protein>
<evidence type="ECO:0000313" key="1">
    <source>
        <dbReference type="EMBL" id="MBC6993505.1"/>
    </source>
</evidence>
<dbReference type="AlphaFoldDB" id="A0A923T6J9"/>